<dbReference type="EMBL" id="JBHTAS010000001">
    <property type="protein sequence ID" value="MFC7141998.1"/>
    <property type="molecule type" value="Genomic_DNA"/>
</dbReference>
<keyword evidence="1" id="KW-1133">Transmembrane helix</keyword>
<dbReference type="GeneID" id="78822330"/>
<comment type="caution">
    <text evidence="2">The sequence shown here is derived from an EMBL/GenBank/DDBJ whole genome shotgun (WGS) entry which is preliminary data.</text>
</comment>
<dbReference type="AlphaFoldDB" id="A0ABD5Y3L4"/>
<proteinExistence type="predicted"/>
<reference evidence="2 3" key="1">
    <citation type="journal article" date="2019" name="Int. J. Syst. Evol. Microbiol.">
        <title>The Global Catalogue of Microorganisms (GCM) 10K type strain sequencing project: providing services to taxonomists for standard genome sequencing and annotation.</title>
        <authorList>
            <consortium name="The Broad Institute Genomics Platform"/>
            <consortium name="The Broad Institute Genome Sequencing Center for Infectious Disease"/>
            <person name="Wu L."/>
            <person name="Ma J."/>
        </authorList>
    </citation>
    <scope>NUCLEOTIDE SEQUENCE [LARGE SCALE GENOMIC DNA]</scope>
    <source>
        <strain evidence="2 3">XZYJT29</strain>
    </source>
</reference>
<feature type="transmembrane region" description="Helical" evidence="1">
    <location>
        <begin position="107"/>
        <end position="123"/>
    </location>
</feature>
<feature type="transmembrane region" description="Helical" evidence="1">
    <location>
        <begin position="176"/>
        <end position="196"/>
    </location>
</feature>
<dbReference type="Proteomes" id="UP001596432">
    <property type="component" value="Unassembled WGS sequence"/>
</dbReference>
<feature type="transmembrane region" description="Helical" evidence="1">
    <location>
        <begin position="202"/>
        <end position="221"/>
    </location>
</feature>
<evidence type="ECO:0000313" key="3">
    <source>
        <dbReference type="Proteomes" id="UP001596432"/>
    </source>
</evidence>
<feature type="transmembrane region" description="Helical" evidence="1">
    <location>
        <begin position="299"/>
        <end position="318"/>
    </location>
</feature>
<evidence type="ECO:0008006" key="4">
    <source>
        <dbReference type="Google" id="ProtNLM"/>
    </source>
</evidence>
<gene>
    <name evidence="2" type="ORF">ACFQMA_19450</name>
</gene>
<keyword evidence="1" id="KW-0472">Membrane</keyword>
<dbReference type="RefSeq" id="WP_274323074.1">
    <property type="nucleotide sequence ID" value="NZ_CP118158.1"/>
</dbReference>
<evidence type="ECO:0000256" key="1">
    <source>
        <dbReference type="SAM" id="Phobius"/>
    </source>
</evidence>
<feature type="transmembrane region" description="Helical" evidence="1">
    <location>
        <begin position="72"/>
        <end position="95"/>
    </location>
</feature>
<sequence>MTDTTEPTDSTDQGSVADRIAAAVDDSPAEEVAARARNRLGDGEPPGLLVAALGFDGLVYAASRYLPEYLGILGGSALVIGLFGAAAMALAPMAASLRAPEPPEPSVAAPLLGATGLLVWLVAPELAAASGLPAWAWILLGLVPLGITAVTGETAPVEPRPDGFAVGPAADDWREAAAAGVGVVLAVGLIVGAGTLGAALQALLALGAALGIVVSALRFFAADDETAVDTPPLPEEPPVPRVRPFVRTVRSVPRAARSLLVGETLIHVSVALVSVFVIVVVTSVLGLRTTLFGVRLNPSATFGALVLTELAVATAASAAARRVDAPRDGAARLVGVAALAAAFPLLFVGLPPVAGVVAALFAVAGVRGAGAAIRDERVEAVVSDAAVDPQQYRTARALVVAPSPLVGGVLYTLDPTVAFGAATTVGAVGVWELWRYARRTDGAL</sequence>
<keyword evidence="3" id="KW-1185">Reference proteome</keyword>
<feature type="transmembrane region" description="Helical" evidence="1">
    <location>
        <begin position="135"/>
        <end position="155"/>
    </location>
</feature>
<keyword evidence="1" id="KW-0812">Transmembrane</keyword>
<accession>A0ABD5Y3L4</accession>
<organism evidence="2 3">
    <name type="scientific">Halosimplex aquaticum</name>
    <dbReference type="NCBI Taxonomy" id="3026162"/>
    <lineage>
        <taxon>Archaea</taxon>
        <taxon>Methanobacteriati</taxon>
        <taxon>Methanobacteriota</taxon>
        <taxon>Stenosarchaea group</taxon>
        <taxon>Halobacteria</taxon>
        <taxon>Halobacteriales</taxon>
        <taxon>Haloarculaceae</taxon>
        <taxon>Halosimplex</taxon>
    </lineage>
</organism>
<evidence type="ECO:0000313" key="2">
    <source>
        <dbReference type="EMBL" id="MFC7141998.1"/>
    </source>
</evidence>
<name>A0ABD5Y3L4_9EURY</name>
<feature type="transmembrane region" description="Helical" evidence="1">
    <location>
        <begin position="264"/>
        <end position="287"/>
    </location>
</feature>
<protein>
    <recommendedName>
        <fullName evidence="4">MFS transporter</fullName>
    </recommendedName>
</protein>